<name>A0A218WY97_PUNGR</name>
<evidence type="ECO:0008006" key="3">
    <source>
        <dbReference type="Google" id="ProtNLM"/>
    </source>
</evidence>
<sequence length="66" mass="7572">MNLSSNDMAFNYSQRGIPIFVREKYEIWSILIKTLFSAQDLWDIVDNSYETVSASLEELGLGLHNS</sequence>
<reference evidence="2" key="1">
    <citation type="journal article" date="2017" name="Plant J.">
        <title>The pomegranate (Punica granatum L.) genome and the genomics of punicalagin biosynthesis.</title>
        <authorList>
            <person name="Qin G."/>
            <person name="Xu C."/>
            <person name="Ming R."/>
            <person name="Tang H."/>
            <person name="Guyot R."/>
            <person name="Kramer E.M."/>
            <person name="Hu Y."/>
            <person name="Yi X."/>
            <person name="Qi Y."/>
            <person name="Xu X."/>
            <person name="Gao Z."/>
            <person name="Pan H."/>
            <person name="Jian J."/>
            <person name="Tian Y."/>
            <person name="Yue Z."/>
            <person name="Xu Y."/>
        </authorList>
    </citation>
    <scope>NUCLEOTIDE SEQUENCE [LARGE SCALE GENOMIC DNA]</scope>
    <source>
        <strain evidence="2">cv. Dabenzi</strain>
    </source>
</reference>
<evidence type="ECO:0000313" key="1">
    <source>
        <dbReference type="EMBL" id="OWM77350.1"/>
    </source>
</evidence>
<accession>A0A218WY97</accession>
<gene>
    <name evidence="1" type="ORF">CDL15_Pgr016747</name>
</gene>
<protein>
    <recommendedName>
        <fullName evidence="3">DUF4219 domain-containing protein</fullName>
    </recommendedName>
</protein>
<dbReference type="EMBL" id="MTKT01002534">
    <property type="protein sequence ID" value="OWM77350.1"/>
    <property type="molecule type" value="Genomic_DNA"/>
</dbReference>
<proteinExistence type="predicted"/>
<organism evidence="1 2">
    <name type="scientific">Punica granatum</name>
    <name type="common">Pomegranate</name>
    <dbReference type="NCBI Taxonomy" id="22663"/>
    <lineage>
        <taxon>Eukaryota</taxon>
        <taxon>Viridiplantae</taxon>
        <taxon>Streptophyta</taxon>
        <taxon>Embryophyta</taxon>
        <taxon>Tracheophyta</taxon>
        <taxon>Spermatophyta</taxon>
        <taxon>Magnoliopsida</taxon>
        <taxon>eudicotyledons</taxon>
        <taxon>Gunneridae</taxon>
        <taxon>Pentapetalae</taxon>
        <taxon>rosids</taxon>
        <taxon>malvids</taxon>
        <taxon>Myrtales</taxon>
        <taxon>Lythraceae</taxon>
        <taxon>Punica</taxon>
    </lineage>
</organism>
<comment type="caution">
    <text evidence="1">The sequence shown here is derived from an EMBL/GenBank/DDBJ whole genome shotgun (WGS) entry which is preliminary data.</text>
</comment>
<dbReference type="AlphaFoldDB" id="A0A218WY97"/>
<dbReference type="Proteomes" id="UP000197138">
    <property type="component" value="Unassembled WGS sequence"/>
</dbReference>
<evidence type="ECO:0000313" key="2">
    <source>
        <dbReference type="Proteomes" id="UP000197138"/>
    </source>
</evidence>